<comment type="caution">
    <text evidence="4">The sequence shown here is derived from an EMBL/GenBank/DDBJ whole genome shotgun (WGS) entry which is preliminary data.</text>
</comment>
<organism evidence="4 5">
    <name type="scientific">Mycena venus</name>
    <dbReference type="NCBI Taxonomy" id="2733690"/>
    <lineage>
        <taxon>Eukaryota</taxon>
        <taxon>Fungi</taxon>
        <taxon>Dikarya</taxon>
        <taxon>Basidiomycota</taxon>
        <taxon>Agaricomycotina</taxon>
        <taxon>Agaricomycetes</taxon>
        <taxon>Agaricomycetidae</taxon>
        <taxon>Agaricales</taxon>
        <taxon>Marasmiineae</taxon>
        <taxon>Mycenaceae</taxon>
        <taxon>Mycena</taxon>
    </lineage>
</organism>
<dbReference type="EMBL" id="JACAZI010000003">
    <property type="protein sequence ID" value="KAF7365059.1"/>
    <property type="molecule type" value="Genomic_DNA"/>
</dbReference>
<dbReference type="Pfam" id="PF00005">
    <property type="entry name" value="ABC_tran"/>
    <property type="match status" value="1"/>
</dbReference>
<dbReference type="InterPro" id="IPR003439">
    <property type="entry name" value="ABC_transporter-like_ATP-bd"/>
</dbReference>
<proteinExistence type="predicted"/>
<dbReference type="Gene3D" id="3.40.50.300">
    <property type="entry name" value="P-loop containing nucleotide triphosphate hydrolases"/>
    <property type="match status" value="1"/>
</dbReference>
<accession>A0A8H6YUT3</accession>
<name>A0A8H6YUT3_9AGAR</name>
<dbReference type="Proteomes" id="UP000620124">
    <property type="component" value="Unassembled WGS sequence"/>
</dbReference>
<dbReference type="PROSITE" id="PS50893">
    <property type="entry name" value="ABC_TRANSPORTER_2"/>
    <property type="match status" value="1"/>
</dbReference>
<dbReference type="OrthoDB" id="6500128at2759"/>
<dbReference type="GO" id="GO:0015421">
    <property type="term" value="F:ABC-type oligopeptide transporter activity"/>
    <property type="evidence" value="ECO:0007669"/>
    <property type="project" value="TreeGrafter"/>
</dbReference>
<dbReference type="InterPro" id="IPR027417">
    <property type="entry name" value="P-loop_NTPase"/>
</dbReference>
<dbReference type="GO" id="GO:0005524">
    <property type="term" value="F:ATP binding"/>
    <property type="evidence" value="ECO:0007669"/>
    <property type="project" value="UniProtKB-KW"/>
</dbReference>
<keyword evidence="5" id="KW-1185">Reference proteome</keyword>
<reference evidence="4" key="1">
    <citation type="submission" date="2020-05" db="EMBL/GenBank/DDBJ databases">
        <title>Mycena genomes resolve the evolution of fungal bioluminescence.</title>
        <authorList>
            <person name="Tsai I.J."/>
        </authorList>
    </citation>
    <scope>NUCLEOTIDE SEQUENCE</scope>
    <source>
        <strain evidence="4">CCC161011</strain>
    </source>
</reference>
<keyword evidence="2 4" id="KW-0067">ATP-binding</keyword>
<dbReference type="SMART" id="SM00382">
    <property type="entry name" value="AAA"/>
    <property type="match status" value="1"/>
</dbReference>
<dbReference type="GO" id="GO:0016887">
    <property type="term" value="F:ATP hydrolysis activity"/>
    <property type="evidence" value="ECO:0007669"/>
    <property type="project" value="InterPro"/>
</dbReference>
<dbReference type="InterPro" id="IPR003593">
    <property type="entry name" value="AAA+_ATPase"/>
</dbReference>
<gene>
    <name evidence="4" type="ORF">MVEN_00377100</name>
</gene>
<dbReference type="PANTHER" id="PTHR43394">
    <property type="entry name" value="ATP-DEPENDENT PERMEASE MDL1, MITOCHONDRIAL"/>
    <property type="match status" value="1"/>
</dbReference>
<sequence length="676" mass="75569">MEKNELRNPAVSSSLEEMKLGVWRVLVEREIRTSLGFEMHWKKITAMLPTIQKFVTDVYMIGPGLLTLIILSKLWSGIEDVLVLHLANQVLSIIEVGLKEGKPDTAAILNAVVARFLVVAISAAVQWWRERATPIMENRCTHHYEDFLFSTNLRTDLPTVHDNNADNSLTARAVWDNFTALLDVAETAIQTVGLMAYILQLAISSRHGPVFVLLCIGKPLLRVIFRRSLWERAHIVEAADPNYLRLRALKELEDNKYRQDIISGNISDYILTEYDRAREELGDTDISYPAQLYDIKRSLNLTVIMEIAGDLTMLYYAGNAVFNPTKFTLTSIAMLQHSESILRRTFYGGVKKIGELRQGMIFMKRIYGVADITNVVKDGTLEYPGTQQSEMDGMSIDLRDVSFSYPGSKSNVKALDDVSFSIKSGQLVVLVGANGSGKSTLVKLLARLYDVTSGQVLVNGQDIRAYKIEDLRAATASLTQDHKLYPLSLSENIGLGHPKQFSDENIILDAAQKGGANGFVSKLKQGFSTVLDPKTDQWSMHVETTGKTPLAKEAQKLKGIVDISGGERQRVVASRTFMRFKSGTVKLVIADEGSSALDPEGEWELFKNLREERQGKTMVFVTHRFGHLTKYADLILCMKDGRLVESGSHEELMKIPDGEYLKLYDMQAKAFSENAA</sequence>
<evidence type="ECO:0000256" key="1">
    <source>
        <dbReference type="ARBA" id="ARBA00022741"/>
    </source>
</evidence>
<protein>
    <submittedName>
        <fullName evidence="4">ABC transporter ATP-binding protein</fullName>
    </submittedName>
</protein>
<dbReference type="InterPro" id="IPR039421">
    <property type="entry name" value="Type_1_exporter"/>
</dbReference>
<feature type="domain" description="ABC transporter" evidence="3">
    <location>
        <begin position="396"/>
        <end position="665"/>
    </location>
</feature>
<dbReference type="PANTHER" id="PTHR43394:SF1">
    <property type="entry name" value="ATP-BINDING CASSETTE SUB-FAMILY B MEMBER 10, MITOCHONDRIAL"/>
    <property type="match status" value="1"/>
</dbReference>
<evidence type="ECO:0000313" key="4">
    <source>
        <dbReference type="EMBL" id="KAF7365059.1"/>
    </source>
</evidence>
<keyword evidence="1" id="KW-0547">Nucleotide-binding</keyword>
<dbReference type="AlphaFoldDB" id="A0A8H6YUT3"/>
<evidence type="ECO:0000256" key="2">
    <source>
        <dbReference type="ARBA" id="ARBA00022840"/>
    </source>
</evidence>
<dbReference type="SUPFAM" id="SSF52540">
    <property type="entry name" value="P-loop containing nucleoside triphosphate hydrolases"/>
    <property type="match status" value="1"/>
</dbReference>
<evidence type="ECO:0000313" key="5">
    <source>
        <dbReference type="Proteomes" id="UP000620124"/>
    </source>
</evidence>
<evidence type="ECO:0000259" key="3">
    <source>
        <dbReference type="PROSITE" id="PS50893"/>
    </source>
</evidence>